<feature type="transmembrane region" description="Helical" evidence="2">
    <location>
        <begin position="31"/>
        <end position="51"/>
    </location>
</feature>
<feature type="transmembrane region" description="Helical" evidence="2">
    <location>
        <begin position="63"/>
        <end position="83"/>
    </location>
</feature>
<evidence type="ECO:0000256" key="1">
    <source>
        <dbReference type="SAM" id="Coils"/>
    </source>
</evidence>
<dbReference type="EMBL" id="MFGB01000020">
    <property type="protein sequence ID" value="OGF25739.1"/>
    <property type="molecule type" value="Genomic_DNA"/>
</dbReference>
<dbReference type="AlphaFoldDB" id="A0A1F5SGF6"/>
<sequence length="174" mass="20514">MSAGAIILFYSTWLCYKLNNSVKNNTAANHYWVLLALICLFIFGYLAFFARLIYSPVHTTNELLVSVIFFFGAIFVVTVLKINNRLIYDLMRKSADLKKLNSDIENKNLELRRHTEELKSSKQKYKERSMELDKTLDDFYTLRLGMARDIKEKILEEENKKIKERLDKLRSEND</sequence>
<protein>
    <submittedName>
        <fullName evidence="3">Uncharacterized protein</fullName>
    </submittedName>
</protein>
<comment type="caution">
    <text evidence="3">The sequence shown here is derived from an EMBL/GenBank/DDBJ whole genome shotgun (WGS) entry which is preliminary data.</text>
</comment>
<evidence type="ECO:0000256" key="2">
    <source>
        <dbReference type="SAM" id="Phobius"/>
    </source>
</evidence>
<gene>
    <name evidence="3" type="ORF">A2227_00865</name>
</gene>
<feature type="coiled-coil region" evidence="1">
    <location>
        <begin position="90"/>
        <end position="128"/>
    </location>
</feature>
<organism evidence="3 4">
    <name type="scientific">Candidatus Falkowbacteria bacterium RIFOXYA2_FULL_47_19</name>
    <dbReference type="NCBI Taxonomy" id="1797994"/>
    <lineage>
        <taxon>Bacteria</taxon>
        <taxon>Candidatus Falkowiibacteriota</taxon>
    </lineage>
</organism>
<accession>A0A1F5SGF6</accession>
<proteinExistence type="predicted"/>
<evidence type="ECO:0000313" key="3">
    <source>
        <dbReference type="EMBL" id="OGF25739.1"/>
    </source>
</evidence>
<reference evidence="3 4" key="1">
    <citation type="journal article" date="2016" name="Nat. Commun.">
        <title>Thousands of microbial genomes shed light on interconnected biogeochemical processes in an aquifer system.</title>
        <authorList>
            <person name="Anantharaman K."/>
            <person name="Brown C.T."/>
            <person name="Hug L.A."/>
            <person name="Sharon I."/>
            <person name="Castelle C.J."/>
            <person name="Probst A.J."/>
            <person name="Thomas B.C."/>
            <person name="Singh A."/>
            <person name="Wilkins M.J."/>
            <person name="Karaoz U."/>
            <person name="Brodie E.L."/>
            <person name="Williams K.H."/>
            <person name="Hubbard S.S."/>
            <person name="Banfield J.F."/>
        </authorList>
    </citation>
    <scope>NUCLEOTIDE SEQUENCE [LARGE SCALE GENOMIC DNA]</scope>
</reference>
<name>A0A1F5SGF6_9BACT</name>
<keyword evidence="2" id="KW-0812">Transmembrane</keyword>
<keyword evidence="1" id="KW-0175">Coiled coil</keyword>
<dbReference type="Proteomes" id="UP000178367">
    <property type="component" value="Unassembled WGS sequence"/>
</dbReference>
<keyword evidence="2" id="KW-0472">Membrane</keyword>
<evidence type="ECO:0000313" key="4">
    <source>
        <dbReference type="Proteomes" id="UP000178367"/>
    </source>
</evidence>
<keyword evidence="2" id="KW-1133">Transmembrane helix</keyword>